<evidence type="ECO:0008006" key="4">
    <source>
        <dbReference type="Google" id="ProtNLM"/>
    </source>
</evidence>
<feature type="signal peptide" evidence="1">
    <location>
        <begin position="1"/>
        <end position="23"/>
    </location>
</feature>
<evidence type="ECO:0000313" key="2">
    <source>
        <dbReference type="EMBL" id="KAH3822092.1"/>
    </source>
</evidence>
<reference evidence="2" key="2">
    <citation type="submission" date="2020-11" db="EMBL/GenBank/DDBJ databases">
        <authorList>
            <person name="McCartney M.A."/>
            <person name="Auch B."/>
            <person name="Kono T."/>
            <person name="Mallez S."/>
            <person name="Becker A."/>
            <person name="Gohl D.M."/>
            <person name="Silverstein K.A.T."/>
            <person name="Koren S."/>
            <person name="Bechman K.B."/>
            <person name="Herman A."/>
            <person name="Abrahante J.E."/>
            <person name="Garbe J."/>
        </authorList>
    </citation>
    <scope>NUCLEOTIDE SEQUENCE</scope>
    <source>
        <strain evidence="2">Duluth1</strain>
        <tissue evidence="2">Whole animal</tissue>
    </source>
</reference>
<organism evidence="2 3">
    <name type="scientific">Dreissena polymorpha</name>
    <name type="common">Zebra mussel</name>
    <name type="synonym">Mytilus polymorpha</name>
    <dbReference type="NCBI Taxonomy" id="45954"/>
    <lineage>
        <taxon>Eukaryota</taxon>
        <taxon>Metazoa</taxon>
        <taxon>Spiralia</taxon>
        <taxon>Lophotrochozoa</taxon>
        <taxon>Mollusca</taxon>
        <taxon>Bivalvia</taxon>
        <taxon>Autobranchia</taxon>
        <taxon>Heteroconchia</taxon>
        <taxon>Euheterodonta</taxon>
        <taxon>Imparidentia</taxon>
        <taxon>Neoheterodontei</taxon>
        <taxon>Myida</taxon>
        <taxon>Dreissenoidea</taxon>
        <taxon>Dreissenidae</taxon>
        <taxon>Dreissena</taxon>
    </lineage>
</organism>
<name>A0A9D4GYB4_DREPO</name>
<accession>A0A9D4GYB4</accession>
<protein>
    <recommendedName>
        <fullName evidence="4">Secreted protein</fullName>
    </recommendedName>
</protein>
<evidence type="ECO:0000256" key="1">
    <source>
        <dbReference type="SAM" id="SignalP"/>
    </source>
</evidence>
<keyword evidence="1" id="KW-0732">Signal</keyword>
<reference evidence="2" key="1">
    <citation type="journal article" date="2019" name="bioRxiv">
        <title>The Genome of the Zebra Mussel, Dreissena polymorpha: A Resource for Invasive Species Research.</title>
        <authorList>
            <person name="McCartney M.A."/>
            <person name="Auch B."/>
            <person name="Kono T."/>
            <person name="Mallez S."/>
            <person name="Zhang Y."/>
            <person name="Obille A."/>
            <person name="Becker A."/>
            <person name="Abrahante J.E."/>
            <person name="Garbe J."/>
            <person name="Badalamenti J.P."/>
            <person name="Herman A."/>
            <person name="Mangelson H."/>
            <person name="Liachko I."/>
            <person name="Sullivan S."/>
            <person name="Sone E.D."/>
            <person name="Koren S."/>
            <person name="Silverstein K.A.T."/>
            <person name="Beckman K.B."/>
            <person name="Gohl D.M."/>
        </authorList>
    </citation>
    <scope>NUCLEOTIDE SEQUENCE</scope>
    <source>
        <strain evidence="2">Duluth1</strain>
        <tissue evidence="2">Whole animal</tissue>
    </source>
</reference>
<feature type="chain" id="PRO_5038757683" description="Secreted protein" evidence="1">
    <location>
        <begin position="24"/>
        <end position="57"/>
    </location>
</feature>
<comment type="caution">
    <text evidence="2">The sequence shown here is derived from an EMBL/GenBank/DDBJ whole genome shotgun (WGS) entry which is preliminary data.</text>
</comment>
<gene>
    <name evidence="2" type="ORF">DPMN_123863</name>
</gene>
<evidence type="ECO:0000313" key="3">
    <source>
        <dbReference type="Proteomes" id="UP000828390"/>
    </source>
</evidence>
<sequence length="57" mass="6513">MALSMWIRWAAILLESTVPSSESCDLPFMNAGMFNFRRRLYMSLPIVNRRSAKTSSA</sequence>
<keyword evidence="3" id="KW-1185">Reference proteome</keyword>
<dbReference type="Proteomes" id="UP000828390">
    <property type="component" value="Unassembled WGS sequence"/>
</dbReference>
<proteinExistence type="predicted"/>
<dbReference type="EMBL" id="JAIWYP010000005">
    <property type="protein sequence ID" value="KAH3822092.1"/>
    <property type="molecule type" value="Genomic_DNA"/>
</dbReference>
<dbReference type="AlphaFoldDB" id="A0A9D4GYB4"/>